<dbReference type="STRING" id="862908.BMS_2612"/>
<dbReference type="KEGG" id="bmx:BMS_2612"/>
<dbReference type="eggNOG" id="COG2027">
    <property type="taxonomic scope" value="Bacteria"/>
</dbReference>
<dbReference type="AlphaFoldDB" id="E1X653"/>
<evidence type="ECO:0000256" key="2">
    <source>
        <dbReference type="ARBA" id="ARBA00022801"/>
    </source>
</evidence>
<organism evidence="3 4">
    <name type="scientific">Halobacteriovorax marinus (strain ATCC BAA-682 / DSM 15412 / SJ)</name>
    <name type="common">Bacteriovorax marinus</name>
    <dbReference type="NCBI Taxonomy" id="862908"/>
    <lineage>
        <taxon>Bacteria</taxon>
        <taxon>Pseudomonadati</taxon>
        <taxon>Bdellovibrionota</taxon>
        <taxon>Bacteriovoracia</taxon>
        <taxon>Bacteriovoracales</taxon>
        <taxon>Halobacteriovoraceae</taxon>
        <taxon>Halobacteriovorax</taxon>
    </lineage>
</organism>
<dbReference type="PATRIC" id="fig|862908.3.peg.2495"/>
<dbReference type="PRINTS" id="PR00922">
    <property type="entry name" value="DADACBPTASE3"/>
</dbReference>
<dbReference type="Pfam" id="PF02113">
    <property type="entry name" value="Peptidase_S13"/>
    <property type="match status" value="1"/>
</dbReference>
<dbReference type="Gene3D" id="3.40.710.10">
    <property type="entry name" value="DD-peptidase/beta-lactamase superfamily"/>
    <property type="match status" value="1"/>
</dbReference>
<dbReference type="PANTHER" id="PTHR30023:SF0">
    <property type="entry name" value="PENICILLIN-SENSITIVE CARBOXYPEPTIDASE A"/>
    <property type="match status" value="1"/>
</dbReference>
<dbReference type="Proteomes" id="UP000008963">
    <property type="component" value="Chromosome"/>
</dbReference>
<dbReference type="GO" id="GO:0000270">
    <property type="term" value="P:peptidoglycan metabolic process"/>
    <property type="evidence" value="ECO:0007669"/>
    <property type="project" value="TreeGrafter"/>
</dbReference>
<gene>
    <name evidence="3" type="ordered locus">BMS_2612</name>
</gene>
<dbReference type="GO" id="GO:0006508">
    <property type="term" value="P:proteolysis"/>
    <property type="evidence" value="ECO:0007669"/>
    <property type="project" value="InterPro"/>
</dbReference>
<keyword evidence="2" id="KW-0378">Hydrolase</keyword>
<accession>E1X653</accession>
<evidence type="ECO:0000313" key="4">
    <source>
        <dbReference type="Proteomes" id="UP000008963"/>
    </source>
</evidence>
<reference evidence="4" key="1">
    <citation type="journal article" date="2013" name="ISME J.">
        <title>A small predatory core genome in the divergent marine Bacteriovorax marinus SJ and the terrestrial Bdellovibrio bacteriovorus.</title>
        <authorList>
            <person name="Crossman L.C."/>
            <person name="Chen H."/>
            <person name="Cerdeno-Tarraga A.M."/>
            <person name="Brooks K."/>
            <person name="Quail M.A."/>
            <person name="Pineiro S.A."/>
            <person name="Hobley L."/>
            <person name="Sockett R.E."/>
            <person name="Bentley S.D."/>
            <person name="Parkhill J."/>
            <person name="Williams H.N."/>
            <person name="Stine O.C."/>
        </authorList>
    </citation>
    <scope>NUCLEOTIDE SEQUENCE [LARGE SCALE GENOMIC DNA]</scope>
    <source>
        <strain evidence="4">ATCC BAA-682 / DSM 15412 / SJ</strain>
    </source>
</reference>
<dbReference type="EMBL" id="FQ312005">
    <property type="protein sequence ID" value="CBW27397.1"/>
    <property type="molecule type" value="Genomic_DNA"/>
</dbReference>
<name>E1X653_HALMS</name>
<dbReference type="Gene3D" id="3.50.80.20">
    <property type="entry name" value="D-Ala-D-Ala carboxypeptidase C, peptidase S13"/>
    <property type="match status" value="1"/>
</dbReference>
<sequence>MIQFLKISIASIICSITIAKPIDFKLNKDELVSISFNPISKGSAFNLSETQAITPASTLKLLSMIYALNTLGESFTFKTKFFYSGEIKNNTLIGDLYIVGDGDPYFNHPSLINLAMALKKLRVEKVEGNLYYDNTLFAQADSISTMGLGDQTYNPSLGALNSEFNRLSLWTRASEVESIIPGLPVKITKAQQGFFPTQNFRSSESSNESWFLKKGAKLKIREDLPVRDAGMWSAHLLNFHLNTLGIKVKSIQSKKAPSKNLTLITSLESLPLWNLVSLTMEYSNNLMAEAITLRACAHRNVSPITIKNCANDYIKSLGLPKDLKIFNASGLSVDNEISAKILSELLKNHFLKAWKNHTFLSLLSYSGQSGWIRNRLASPDYNLRVYAKTGSLDFVNNIAGYIRTKSGLWYSFSVLHTQDKKRNAISQLNRKNYKVLKDQTDSWRRSSLDRVDQLLENFIDNN</sequence>
<dbReference type="RefSeq" id="WP_014245173.1">
    <property type="nucleotide sequence ID" value="NC_016620.1"/>
</dbReference>
<protein>
    <submittedName>
        <fullName evidence="3">Peptidoglycan biosynthesis-related</fullName>
    </submittedName>
</protein>
<keyword evidence="4" id="KW-1185">Reference proteome</keyword>
<dbReference type="OrthoDB" id="9802627at2"/>
<dbReference type="SUPFAM" id="SSF56601">
    <property type="entry name" value="beta-lactamase/transpeptidase-like"/>
    <property type="match status" value="1"/>
</dbReference>
<dbReference type="HOGENOM" id="CLU_017692_2_1_7"/>
<proteinExistence type="inferred from homology"/>
<dbReference type="InterPro" id="IPR012338">
    <property type="entry name" value="Beta-lactam/transpept-like"/>
</dbReference>
<dbReference type="InterPro" id="IPR000667">
    <property type="entry name" value="Peptidase_S13"/>
</dbReference>
<evidence type="ECO:0000313" key="3">
    <source>
        <dbReference type="EMBL" id="CBW27397.1"/>
    </source>
</evidence>
<dbReference type="PANTHER" id="PTHR30023">
    <property type="entry name" value="D-ALANYL-D-ALANINE CARBOXYPEPTIDASE"/>
    <property type="match status" value="1"/>
</dbReference>
<comment type="similarity">
    <text evidence="1">Belongs to the peptidase S13 family.</text>
</comment>
<evidence type="ECO:0000256" key="1">
    <source>
        <dbReference type="ARBA" id="ARBA00006096"/>
    </source>
</evidence>
<dbReference type="GO" id="GO:0004185">
    <property type="term" value="F:serine-type carboxypeptidase activity"/>
    <property type="evidence" value="ECO:0007669"/>
    <property type="project" value="InterPro"/>
</dbReference>